<accession>A0ABN9TSH7</accession>
<evidence type="ECO:0000313" key="3">
    <source>
        <dbReference type="Proteomes" id="UP001189429"/>
    </source>
</evidence>
<feature type="region of interest" description="Disordered" evidence="1">
    <location>
        <begin position="287"/>
        <end position="311"/>
    </location>
</feature>
<organism evidence="2 3">
    <name type="scientific">Prorocentrum cordatum</name>
    <dbReference type="NCBI Taxonomy" id="2364126"/>
    <lineage>
        <taxon>Eukaryota</taxon>
        <taxon>Sar</taxon>
        <taxon>Alveolata</taxon>
        <taxon>Dinophyceae</taxon>
        <taxon>Prorocentrales</taxon>
        <taxon>Prorocentraceae</taxon>
        <taxon>Prorocentrum</taxon>
    </lineage>
</organism>
<feature type="compositionally biased region" description="Low complexity" evidence="1">
    <location>
        <begin position="125"/>
        <end position="146"/>
    </location>
</feature>
<dbReference type="PROSITE" id="PS51257">
    <property type="entry name" value="PROKAR_LIPOPROTEIN"/>
    <property type="match status" value="1"/>
</dbReference>
<feature type="region of interest" description="Disordered" evidence="1">
    <location>
        <begin position="102"/>
        <end position="229"/>
    </location>
</feature>
<comment type="caution">
    <text evidence="2">The sequence shown here is derived from an EMBL/GenBank/DDBJ whole genome shotgun (WGS) entry which is preliminary data.</text>
</comment>
<gene>
    <name evidence="2" type="ORF">PCOR1329_LOCUS41769</name>
</gene>
<proteinExistence type="predicted"/>
<keyword evidence="3" id="KW-1185">Reference proteome</keyword>
<protein>
    <submittedName>
        <fullName evidence="2">Uncharacterized protein</fullName>
    </submittedName>
</protein>
<feature type="compositionally biased region" description="Low complexity" evidence="1">
    <location>
        <begin position="219"/>
        <end position="229"/>
    </location>
</feature>
<dbReference type="Proteomes" id="UP001189429">
    <property type="component" value="Unassembled WGS sequence"/>
</dbReference>
<feature type="compositionally biased region" description="Basic and acidic residues" evidence="1">
    <location>
        <begin position="290"/>
        <end position="301"/>
    </location>
</feature>
<evidence type="ECO:0000313" key="2">
    <source>
        <dbReference type="EMBL" id="CAK0848939.1"/>
    </source>
</evidence>
<feature type="compositionally biased region" description="Basic and acidic residues" evidence="1">
    <location>
        <begin position="182"/>
        <end position="194"/>
    </location>
</feature>
<sequence length="311" mass="32217">MATKKGSIGHCMVPAPLSAGCASRKASPSNSRKGLGKAKQSTSSAAAGLATRCGQCTDRAWPKEDSDPPKSATSKDTAEASGRAAIAFTDSSCQIDATRCATQVSQQRRLGPDQLPPRLQWPEEGISVGSSRASSSGFGSDAACKKAGGGAGGRGSPRGGRPDGRCASSGRQRPARLPPQPHEARRLAPPDSRRLAPPRPPPAHEERHARTPEGRRSLAACARSPGGARAAPAAAGAASISARGDWYIDFLQIEQADGAVDSYGKGHGGEVLPVWRQNDTGNFRLAVEPGRGDAESWRRSSEQASARRAGA</sequence>
<feature type="region of interest" description="Disordered" evidence="1">
    <location>
        <begin position="1"/>
        <end position="81"/>
    </location>
</feature>
<feature type="compositionally biased region" description="Low complexity" evidence="1">
    <location>
        <begin position="302"/>
        <end position="311"/>
    </location>
</feature>
<reference evidence="2" key="1">
    <citation type="submission" date="2023-10" db="EMBL/GenBank/DDBJ databases">
        <authorList>
            <person name="Chen Y."/>
            <person name="Shah S."/>
            <person name="Dougan E. K."/>
            <person name="Thang M."/>
            <person name="Chan C."/>
        </authorList>
    </citation>
    <scope>NUCLEOTIDE SEQUENCE [LARGE SCALE GENOMIC DNA]</scope>
</reference>
<dbReference type="EMBL" id="CAUYUJ010015023">
    <property type="protein sequence ID" value="CAK0848939.1"/>
    <property type="molecule type" value="Genomic_DNA"/>
</dbReference>
<name>A0ABN9TSH7_9DINO</name>
<feature type="compositionally biased region" description="Gly residues" evidence="1">
    <location>
        <begin position="147"/>
        <end position="158"/>
    </location>
</feature>
<evidence type="ECO:0000256" key="1">
    <source>
        <dbReference type="SAM" id="MobiDB-lite"/>
    </source>
</evidence>
<feature type="compositionally biased region" description="Basic and acidic residues" evidence="1">
    <location>
        <begin position="202"/>
        <end position="216"/>
    </location>
</feature>